<dbReference type="SUPFAM" id="SSF48371">
    <property type="entry name" value="ARM repeat"/>
    <property type="match status" value="1"/>
</dbReference>
<keyword evidence="3" id="KW-1185">Reference proteome</keyword>
<proteinExistence type="predicted"/>
<dbReference type="AlphaFoldDB" id="A0A1E1MPZ2"/>
<evidence type="ECO:0000313" key="3">
    <source>
        <dbReference type="Proteomes" id="UP000177625"/>
    </source>
</evidence>
<evidence type="ECO:0000313" key="2">
    <source>
        <dbReference type="EMBL" id="CZT51143.1"/>
    </source>
</evidence>
<evidence type="ECO:0000256" key="1">
    <source>
        <dbReference type="SAM" id="MobiDB-lite"/>
    </source>
</evidence>
<feature type="region of interest" description="Disordered" evidence="1">
    <location>
        <begin position="128"/>
        <end position="194"/>
    </location>
</feature>
<accession>A0A1E1MPZ2</accession>
<protein>
    <submittedName>
        <fullName evidence="2">Uncharacterized protein</fullName>
    </submittedName>
</protein>
<dbReference type="Proteomes" id="UP000177625">
    <property type="component" value="Unassembled WGS sequence"/>
</dbReference>
<gene>
    <name evidence="2" type="ORF">RSE6_12243</name>
</gene>
<feature type="compositionally biased region" description="Acidic residues" evidence="1">
    <location>
        <begin position="152"/>
        <end position="194"/>
    </location>
</feature>
<dbReference type="EMBL" id="FJVC01000478">
    <property type="protein sequence ID" value="CZT51143.1"/>
    <property type="molecule type" value="Genomic_DNA"/>
</dbReference>
<organism evidence="2 3">
    <name type="scientific">Rhynchosporium secalis</name>
    <name type="common">Barley scald fungus</name>
    <dbReference type="NCBI Taxonomy" id="38038"/>
    <lineage>
        <taxon>Eukaryota</taxon>
        <taxon>Fungi</taxon>
        <taxon>Dikarya</taxon>
        <taxon>Ascomycota</taxon>
        <taxon>Pezizomycotina</taxon>
        <taxon>Leotiomycetes</taxon>
        <taxon>Helotiales</taxon>
        <taxon>Ploettnerulaceae</taxon>
        <taxon>Rhynchosporium</taxon>
    </lineage>
</organism>
<sequence>MCWETNILHACGCTEATEIRLCEHAVFPWLHNVAHPIGLPMNPTIRVESTPGYCNNCIKEKGMGVTAPGSGIFGLGVGHAGYEGNGSGSGYEAVEEGMGDGLSKRWEEYEARKGAELRGASGGWGGAAVFGQPSAAPGGSTSAGLEVVLEDKNEDDDDEDEDEDENEDEDEDEDEDEGEGEGDYDDYDEEEEDAAAYLEVAAPMVDELME</sequence>
<dbReference type="InterPro" id="IPR016024">
    <property type="entry name" value="ARM-type_fold"/>
</dbReference>
<reference evidence="3" key="1">
    <citation type="submission" date="2016-03" db="EMBL/GenBank/DDBJ databases">
        <authorList>
            <person name="Guldener U."/>
        </authorList>
    </citation>
    <scope>NUCLEOTIDE SEQUENCE [LARGE SCALE GENOMIC DNA]</scope>
</reference>
<name>A0A1E1MPZ2_RHYSE</name>